<dbReference type="Proteomes" id="UP000184462">
    <property type="component" value="Unassembled WGS sequence"/>
</dbReference>
<dbReference type="OrthoDB" id="1466667at2"/>
<proteinExistence type="predicted"/>
<dbReference type="GO" id="GO:0051301">
    <property type="term" value="P:cell division"/>
    <property type="evidence" value="ECO:0007669"/>
    <property type="project" value="UniProtKB-KW"/>
</dbReference>
<accession>A0A1M4XA08</accession>
<keyword evidence="2" id="KW-1185">Reference proteome</keyword>
<protein>
    <submittedName>
        <fullName evidence="1">Cell division protein FtsQ</fullName>
    </submittedName>
</protein>
<organism evidence="1 2">
    <name type="scientific">Psychroflexus salarius</name>
    <dbReference type="NCBI Taxonomy" id="1155689"/>
    <lineage>
        <taxon>Bacteria</taxon>
        <taxon>Pseudomonadati</taxon>
        <taxon>Bacteroidota</taxon>
        <taxon>Flavobacteriia</taxon>
        <taxon>Flavobacteriales</taxon>
        <taxon>Flavobacteriaceae</taxon>
        <taxon>Psychroflexus</taxon>
    </lineage>
</organism>
<dbReference type="EMBL" id="FQTW01000008">
    <property type="protein sequence ID" value="SHE90195.1"/>
    <property type="molecule type" value="Genomic_DNA"/>
</dbReference>
<keyword evidence="1" id="KW-0131">Cell cycle</keyword>
<keyword evidence="1" id="KW-0132">Cell division</keyword>
<evidence type="ECO:0000313" key="1">
    <source>
        <dbReference type="EMBL" id="SHE90195.1"/>
    </source>
</evidence>
<dbReference type="STRING" id="1155689.SAMN05444278_10832"/>
<dbReference type="RefSeq" id="WP_143185675.1">
    <property type="nucleotide sequence ID" value="NZ_FQTW01000008.1"/>
</dbReference>
<dbReference type="AlphaFoldDB" id="A0A1M4XA08"/>
<reference evidence="1 2" key="1">
    <citation type="submission" date="2016-11" db="EMBL/GenBank/DDBJ databases">
        <authorList>
            <person name="Jaros S."/>
            <person name="Januszkiewicz K."/>
            <person name="Wedrychowicz H."/>
        </authorList>
    </citation>
    <scope>NUCLEOTIDE SEQUENCE [LARGE SCALE GENOMIC DNA]</scope>
    <source>
        <strain evidence="1 2">DSM 25661</strain>
    </source>
</reference>
<name>A0A1M4XA08_9FLAO</name>
<gene>
    <name evidence="1" type="ORF">SAMN05444278_10832</name>
</gene>
<sequence length="236" mass="27249">MKYIRLVLILLLMLGLFGFANSINNKRKLGDIKINFNNNAALFVTAESVENLLIDNLKDSLNSYKYMLDLKGLEHLLNKHDMIKSADIFSDIKGNLGVIISQRQPIARFFDGDFNYIDEQGLLMPLSHQFSARVPLVYGFSSEEISTIYPLLLKIRKDEFLKKHIIAIRKNSKNQTIKLNVRNQDFSINLGKIEALELKFTNYKAFYLKAKEEQKLNDYKSVNLQFGNQVVCTFKQ</sequence>
<evidence type="ECO:0000313" key="2">
    <source>
        <dbReference type="Proteomes" id="UP000184462"/>
    </source>
</evidence>